<keyword evidence="6" id="KW-1185">Reference proteome</keyword>
<protein>
    <submittedName>
        <fullName evidence="5">Phosphoenolpyruvate synthase</fullName>
    </submittedName>
</protein>
<gene>
    <name evidence="5" type="ORF">SAMN04488500_11923</name>
</gene>
<dbReference type="Proteomes" id="UP000192738">
    <property type="component" value="Unassembled WGS sequence"/>
</dbReference>
<feature type="domain" description="Pyruvate phosphate dikinase AMP/ATP-binding" evidence="4">
    <location>
        <begin position="20"/>
        <end position="316"/>
    </location>
</feature>
<dbReference type="InterPro" id="IPR008279">
    <property type="entry name" value="PEP-util_enz_mobile_dom"/>
</dbReference>
<evidence type="ECO:0000256" key="1">
    <source>
        <dbReference type="ARBA" id="ARBA00022741"/>
    </source>
</evidence>
<dbReference type="NCBIfam" id="NF004877">
    <property type="entry name" value="PRK06241.1-2"/>
    <property type="match status" value="1"/>
</dbReference>
<dbReference type="NCBIfam" id="NF004878">
    <property type="entry name" value="PRK06241.1-3"/>
    <property type="match status" value="1"/>
</dbReference>
<dbReference type="InterPro" id="IPR051549">
    <property type="entry name" value="PEP_Utilizing_Enz"/>
</dbReference>
<accession>A0A1W2DYZ6</accession>
<evidence type="ECO:0000256" key="2">
    <source>
        <dbReference type="ARBA" id="ARBA00022840"/>
    </source>
</evidence>
<dbReference type="GO" id="GO:0005524">
    <property type="term" value="F:ATP binding"/>
    <property type="evidence" value="ECO:0007669"/>
    <property type="project" value="UniProtKB-KW"/>
</dbReference>
<proteinExistence type="predicted"/>
<keyword evidence="2" id="KW-0067">ATP-binding</keyword>
<dbReference type="Gene3D" id="3.30.1490.20">
    <property type="entry name" value="ATP-grasp fold, A domain"/>
    <property type="match status" value="1"/>
</dbReference>
<dbReference type="Gene3D" id="3.30.470.20">
    <property type="entry name" value="ATP-grasp fold, B domain"/>
    <property type="match status" value="1"/>
</dbReference>
<dbReference type="SUPFAM" id="SSF56059">
    <property type="entry name" value="Glutathione synthetase ATP-binding domain-like"/>
    <property type="match status" value="1"/>
</dbReference>
<dbReference type="STRING" id="112901.SAMN04488500_11923"/>
<evidence type="ECO:0000313" key="6">
    <source>
        <dbReference type="Proteomes" id="UP000192738"/>
    </source>
</evidence>
<feature type="domain" description="PEP-utilising enzyme mobile" evidence="3">
    <location>
        <begin position="798"/>
        <end position="868"/>
    </location>
</feature>
<dbReference type="Pfam" id="PF01326">
    <property type="entry name" value="PPDK_N"/>
    <property type="match status" value="1"/>
</dbReference>
<dbReference type="EMBL" id="FWXI01000019">
    <property type="protein sequence ID" value="SMD02669.1"/>
    <property type="molecule type" value="Genomic_DNA"/>
</dbReference>
<reference evidence="5 6" key="1">
    <citation type="submission" date="2017-04" db="EMBL/GenBank/DDBJ databases">
        <authorList>
            <person name="Afonso C.L."/>
            <person name="Miller P.J."/>
            <person name="Scott M.A."/>
            <person name="Spackman E."/>
            <person name="Goraichik I."/>
            <person name="Dimitrov K.M."/>
            <person name="Suarez D.L."/>
            <person name="Swayne D.E."/>
        </authorList>
    </citation>
    <scope>NUCLEOTIDE SEQUENCE [LARGE SCALE GENOMIC DNA]</scope>
    <source>
        <strain evidence="5 6">DSM 5090</strain>
    </source>
</reference>
<evidence type="ECO:0000259" key="4">
    <source>
        <dbReference type="Pfam" id="PF01326"/>
    </source>
</evidence>
<evidence type="ECO:0000259" key="3">
    <source>
        <dbReference type="Pfam" id="PF00391"/>
    </source>
</evidence>
<name>A0A1W2DYZ6_9FIRM</name>
<dbReference type="InterPro" id="IPR013815">
    <property type="entry name" value="ATP_grasp_subdomain_1"/>
</dbReference>
<dbReference type="AlphaFoldDB" id="A0A1W2DYZ6"/>
<dbReference type="SUPFAM" id="SSF52009">
    <property type="entry name" value="Phosphohistidine domain"/>
    <property type="match status" value="1"/>
</dbReference>
<dbReference type="RefSeq" id="WP_245824049.1">
    <property type="nucleotide sequence ID" value="NZ_CP155572.1"/>
</dbReference>
<dbReference type="InterPro" id="IPR002192">
    <property type="entry name" value="PPDK_AMP/ATP-bd"/>
</dbReference>
<keyword evidence="5" id="KW-0670">Pyruvate</keyword>
<dbReference type="GO" id="GO:0016301">
    <property type="term" value="F:kinase activity"/>
    <property type="evidence" value="ECO:0007669"/>
    <property type="project" value="InterPro"/>
</dbReference>
<dbReference type="PANTHER" id="PTHR43615:SF1">
    <property type="entry name" value="PPDK_N DOMAIN-CONTAINING PROTEIN"/>
    <property type="match status" value="1"/>
</dbReference>
<organism evidence="5 6">
    <name type="scientific">Sporomusa malonica</name>
    <dbReference type="NCBI Taxonomy" id="112901"/>
    <lineage>
        <taxon>Bacteria</taxon>
        <taxon>Bacillati</taxon>
        <taxon>Bacillota</taxon>
        <taxon>Negativicutes</taxon>
        <taxon>Selenomonadales</taxon>
        <taxon>Sporomusaceae</taxon>
        <taxon>Sporomusa</taxon>
    </lineage>
</organism>
<keyword evidence="1" id="KW-0547">Nucleotide-binding</keyword>
<dbReference type="Pfam" id="PF00391">
    <property type="entry name" value="PEP-utilizers"/>
    <property type="match status" value="1"/>
</dbReference>
<dbReference type="Gene3D" id="3.50.30.10">
    <property type="entry name" value="Phosphohistidine domain"/>
    <property type="match status" value="1"/>
</dbReference>
<dbReference type="PANTHER" id="PTHR43615">
    <property type="entry name" value="PHOSPHOENOLPYRUVATE SYNTHASE-RELATED"/>
    <property type="match status" value="1"/>
</dbReference>
<sequence length="878" mass="97562">MLTIKSFVLFFEHLDRSSLPVVGGKGANLGELSKAGFPVPGGFCVTTYAYQNFIATSPEMNSLLDALNVIDPTDLNRLRELGEHIRTHLTQLKIPLQIKDEIVHAWASVGEDYSYAIRSSATAEDLPTASFAGQQDTYLNIRGQHELLRHVRKCWASLFTDRAIAYRAKNGFNHHEVYLSVVIQRMVIPEIAGIMFTADPVSGNRTVISIDASFGLGEAIVSGLVSADLYKVKDNTIIQKNIAQKKLAIYALSNGGTVTEELPAEKQQEHALADKQILSLVALGKKIEAHFGAPQDIEFCVEKGEFFIVQSRPITSLYPLPDIPYQPLRVLLSFGHVQMATDAMKPLGISVLRTIFPASVFVEAGGRLFIDLSDLLHSKIVRIILPKILTNADEAMSRALDEVVKRPEFLAIQPKSDAIASVRKVVAPIIKEVWKNFHLRDPKLAKAKVETYMQERLLKARQSLCGLQGAKLLQEIQHQLDTLMLDVMQNIVTYVAPSIIASRLLQRMLVRWLGNDTELSKLNKSLPGNVTSEMGLQIGDLADILRELPEVQEYLKTAKDHTFYTGLVQVAGGNKFKGAFESFIDKYGMRCPGEIDLTNPRWRETPTQLIPAIFSHMRSVKRGEHRLKFSEGAKEAEEAAQCIMDHLEESYFKSKLAQRLIKVFRYSGGLREHHKYLLIVIIDVYKQAIMSEAEKLVATGVLQQAEDVYFLTLDELIHLLQGDFNYDVSKLVTDRKDRYKWQQNLKPPRVMTSEGEIVIVPQNRGRSPEGALVGVPVSAGIVEGKARIILRPENAFLSEGEILVAPHTDPGWTPLFQSAKAVITEVGGLMTHGAVVAREYGIPAVVGVDNATQLIKDGDLIRVDGNQGIVEFLVTGKP</sequence>
<dbReference type="InterPro" id="IPR036637">
    <property type="entry name" value="Phosphohistidine_dom_sf"/>
</dbReference>
<evidence type="ECO:0000313" key="5">
    <source>
        <dbReference type="EMBL" id="SMD02669.1"/>
    </source>
</evidence>
<dbReference type="FunFam" id="3.30.1490.20:FF:000010">
    <property type="entry name" value="Phosphoenolpyruvate synthase"/>
    <property type="match status" value="1"/>
</dbReference>